<keyword evidence="2 4" id="KW-0641">Proline biosynthesis</keyword>
<feature type="domain" description="Pyrroline-5-carboxylate reductase catalytic N-terminal" evidence="5">
    <location>
        <begin position="10"/>
        <end position="105"/>
    </location>
</feature>
<dbReference type="EMBL" id="JAEQNB010000001">
    <property type="protein sequence ID" value="MBL0385998.1"/>
    <property type="molecule type" value="Genomic_DNA"/>
</dbReference>
<dbReference type="Gene3D" id="1.10.3730.10">
    <property type="entry name" value="ProC C-terminal domain-like"/>
    <property type="match status" value="1"/>
</dbReference>
<dbReference type="PROSITE" id="PS00521">
    <property type="entry name" value="P5CR"/>
    <property type="match status" value="1"/>
</dbReference>
<accession>A0ABS1J6U9</accession>
<dbReference type="HAMAP" id="MF_01925">
    <property type="entry name" value="P5C_reductase"/>
    <property type="match status" value="1"/>
</dbReference>
<comment type="catalytic activity">
    <reaction evidence="2">
        <text>L-proline + NAD(+) = (S)-1-pyrroline-5-carboxylate + NADH + 2 H(+)</text>
        <dbReference type="Rhea" id="RHEA:14105"/>
        <dbReference type="ChEBI" id="CHEBI:15378"/>
        <dbReference type="ChEBI" id="CHEBI:17388"/>
        <dbReference type="ChEBI" id="CHEBI:57540"/>
        <dbReference type="ChEBI" id="CHEBI:57945"/>
        <dbReference type="ChEBI" id="CHEBI:60039"/>
        <dbReference type="EC" id="1.5.1.2"/>
    </reaction>
</comment>
<comment type="pathway">
    <text evidence="2 4">Amino-acid biosynthesis; L-proline biosynthesis; L-proline from L-glutamate 5-semialdehyde: step 1/1.</text>
</comment>
<evidence type="ECO:0000259" key="6">
    <source>
        <dbReference type="Pfam" id="PF14748"/>
    </source>
</evidence>
<dbReference type="PANTHER" id="PTHR11645">
    <property type="entry name" value="PYRROLINE-5-CARBOXYLATE REDUCTASE"/>
    <property type="match status" value="1"/>
</dbReference>
<comment type="subcellular location">
    <subcellularLocation>
        <location evidence="2">Cytoplasm</location>
    </subcellularLocation>
</comment>
<evidence type="ECO:0000313" key="8">
    <source>
        <dbReference type="Proteomes" id="UP000602284"/>
    </source>
</evidence>
<dbReference type="InterPro" id="IPR008927">
    <property type="entry name" value="6-PGluconate_DH-like_C_sf"/>
</dbReference>
<organism evidence="7 8">
    <name type="scientific">Tumebacillus amylolyticus</name>
    <dbReference type="NCBI Taxonomy" id="2801339"/>
    <lineage>
        <taxon>Bacteria</taxon>
        <taxon>Bacillati</taxon>
        <taxon>Bacillota</taxon>
        <taxon>Bacilli</taxon>
        <taxon>Bacillales</taxon>
        <taxon>Alicyclobacillaceae</taxon>
        <taxon>Tumebacillus</taxon>
    </lineage>
</organism>
<keyword evidence="2 4" id="KW-0560">Oxidoreductase</keyword>
<evidence type="ECO:0000256" key="2">
    <source>
        <dbReference type="HAMAP-Rule" id="MF_01925"/>
    </source>
</evidence>
<dbReference type="PANTHER" id="PTHR11645:SF49">
    <property type="entry name" value="PYRROLINE-5-CARBOXYLATE REDUCTASE 1"/>
    <property type="match status" value="1"/>
</dbReference>
<dbReference type="Gene3D" id="3.40.50.720">
    <property type="entry name" value="NAD(P)-binding Rossmann-like Domain"/>
    <property type="match status" value="1"/>
</dbReference>
<gene>
    <name evidence="2" type="primary">proC</name>
    <name evidence="7" type="ORF">JJB07_04970</name>
</gene>
<comment type="caution">
    <text evidence="7">The sequence shown here is derived from an EMBL/GenBank/DDBJ whole genome shotgun (WGS) entry which is preliminary data.</text>
</comment>
<dbReference type="Proteomes" id="UP000602284">
    <property type="component" value="Unassembled WGS sequence"/>
</dbReference>
<name>A0ABS1J6U9_9BACL</name>
<sequence length="274" mass="29551">MGGRSVRKQRILFIGAGRMAEAIFAGVLRTQKDYIEEIVVANRSDLARLHAMRDQYGVSVTTDWRDAVAKADVVLLAMPPQNHRDVLTQLAPYIKGQLVMTVAAGIGIGLLEETLPAGTPVVWIMPNTAAGIGESITLFTCGRHVEDKQRDVLNMVLAGIGEAVECTEQQVHDLTAITGSAPAFLYRMVEELELSAQGYGMAPETARRMVAQMIYGSAAMLKTGADPADLRDSVTTPGGATAAGLRVMDERRFSEMMQGAVEATNARAREMANE</sequence>
<evidence type="ECO:0000259" key="5">
    <source>
        <dbReference type="Pfam" id="PF03807"/>
    </source>
</evidence>
<evidence type="ECO:0000313" key="7">
    <source>
        <dbReference type="EMBL" id="MBL0385998.1"/>
    </source>
</evidence>
<protein>
    <recommendedName>
        <fullName evidence="2 3">Pyrroline-5-carboxylate reductase</fullName>
        <shortName evidence="2">P5C reductase</shortName>
        <shortName evidence="2">P5CR</shortName>
        <ecNumber evidence="2 3">1.5.1.2</ecNumber>
    </recommendedName>
    <alternativeName>
        <fullName evidence="2">PCA reductase</fullName>
    </alternativeName>
</protein>
<keyword evidence="2" id="KW-0963">Cytoplasm</keyword>
<dbReference type="NCBIfam" id="TIGR00112">
    <property type="entry name" value="proC"/>
    <property type="match status" value="1"/>
</dbReference>
<comment type="function">
    <text evidence="2">Catalyzes the reduction of 1-pyrroline-5-carboxylate (PCA) to L-proline.</text>
</comment>
<dbReference type="InterPro" id="IPR028939">
    <property type="entry name" value="P5C_Rdtase_cat_N"/>
</dbReference>
<dbReference type="InterPro" id="IPR036291">
    <property type="entry name" value="NAD(P)-bd_dom_sf"/>
</dbReference>
<feature type="domain" description="Pyrroline-5-carboxylate reductase dimerisation" evidence="6">
    <location>
        <begin position="168"/>
        <end position="271"/>
    </location>
</feature>
<reference evidence="7 8" key="1">
    <citation type="submission" date="2021-01" db="EMBL/GenBank/DDBJ databases">
        <title>Tumebacillus sp. strain ITR2 16S ribosomal RNA gene Genome sequencing and assembly.</title>
        <authorList>
            <person name="Kang M."/>
        </authorList>
    </citation>
    <scope>NUCLEOTIDE SEQUENCE [LARGE SCALE GENOMIC DNA]</scope>
    <source>
        <strain evidence="7 8">ITR2</strain>
    </source>
</reference>
<dbReference type="GO" id="GO:0004735">
    <property type="term" value="F:pyrroline-5-carboxylate reductase activity"/>
    <property type="evidence" value="ECO:0007669"/>
    <property type="project" value="UniProtKB-EC"/>
</dbReference>
<comment type="catalytic activity">
    <reaction evidence="2 4">
        <text>L-proline + NADP(+) = (S)-1-pyrroline-5-carboxylate + NADPH + 2 H(+)</text>
        <dbReference type="Rhea" id="RHEA:14109"/>
        <dbReference type="ChEBI" id="CHEBI:15378"/>
        <dbReference type="ChEBI" id="CHEBI:17388"/>
        <dbReference type="ChEBI" id="CHEBI:57783"/>
        <dbReference type="ChEBI" id="CHEBI:58349"/>
        <dbReference type="ChEBI" id="CHEBI:60039"/>
        <dbReference type="EC" id="1.5.1.2"/>
    </reaction>
</comment>
<comment type="similarity">
    <text evidence="1 2 4">Belongs to the pyrroline-5-carboxylate reductase family.</text>
</comment>
<dbReference type="InterPro" id="IPR053790">
    <property type="entry name" value="P5CR-like_CS"/>
</dbReference>
<dbReference type="SUPFAM" id="SSF48179">
    <property type="entry name" value="6-phosphogluconate dehydrogenase C-terminal domain-like"/>
    <property type="match status" value="1"/>
</dbReference>
<dbReference type="Pfam" id="PF14748">
    <property type="entry name" value="P5CR_dimer"/>
    <property type="match status" value="1"/>
</dbReference>
<dbReference type="Pfam" id="PF03807">
    <property type="entry name" value="F420_oxidored"/>
    <property type="match status" value="1"/>
</dbReference>
<evidence type="ECO:0000256" key="4">
    <source>
        <dbReference type="RuleBase" id="RU003903"/>
    </source>
</evidence>
<evidence type="ECO:0000256" key="3">
    <source>
        <dbReference type="NCBIfam" id="TIGR00112"/>
    </source>
</evidence>
<keyword evidence="2 4" id="KW-0028">Amino-acid biosynthesis</keyword>
<keyword evidence="2 4" id="KW-0521">NADP</keyword>
<dbReference type="InterPro" id="IPR000304">
    <property type="entry name" value="Pyrroline-COOH_reductase"/>
</dbReference>
<proteinExistence type="inferred from homology"/>
<evidence type="ECO:0000256" key="1">
    <source>
        <dbReference type="ARBA" id="ARBA00005525"/>
    </source>
</evidence>
<dbReference type="EC" id="1.5.1.2" evidence="2 3"/>
<keyword evidence="8" id="KW-1185">Reference proteome</keyword>
<dbReference type="SUPFAM" id="SSF51735">
    <property type="entry name" value="NAD(P)-binding Rossmann-fold domains"/>
    <property type="match status" value="1"/>
</dbReference>
<dbReference type="PIRSF" id="PIRSF000193">
    <property type="entry name" value="Pyrrol-5-carb_rd"/>
    <property type="match status" value="1"/>
</dbReference>
<dbReference type="InterPro" id="IPR029036">
    <property type="entry name" value="P5CR_dimer"/>
</dbReference>